<evidence type="ECO:0000256" key="1">
    <source>
        <dbReference type="ARBA" id="ARBA00000085"/>
    </source>
</evidence>
<dbReference type="CDD" id="cd00075">
    <property type="entry name" value="HATPase"/>
    <property type="match status" value="1"/>
</dbReference>
<dbReference type="OrthoDB" id="224978at2"/>
<reference evidence="8 9" key="1">
    <citation type="submission" date="2018-05" db="EMBL/GenBank/DDBJ databases">
        <title>Genomic Encyclopedia of Type Strains, Phase IV (KMG-IV): sequencing the most valuable type-strain genomes for metagenomic binning, comparative biology and taxonomic classification.</title>
        <authorList>
            <person name="Goeker M."/>
        </authorList>
    </citation>
    <scope>NUCLEOTIDE SEQUENCE [LARGE SCALE GENOMIC DNA]</scope>
    <source>
        <strain evidence="8 9">DSM 29661</strain>
    </source>
</reference>
<dbReference type="Pfam" id="PF02518">
    <property type="entry name" value="HATPase_c"/>
    <property type="match status" value="1"/>
</dbReference>
<dbReference type="InterPro" id="IPR050736">
    <property type="entry name" value="Sensor_HK_Regulatory"/>
</dbReference>
<dbReference type="InterPro" id="IPR036890">
    <property type="entry name" value="HATPase_C_sf"/>
</dbReference>
<dbReference type="InterPro" id="IPR003661">
    <property type="entry name" value="HisK_dim/P_dom"/>
</dbReference>
<dbReference type="PRINTS" id="PR00344">
    <property type="entry name" value="BCTRLSENSOR"/>
</dbReference>
<dbReference type="SUPFAM" id="SSF47384">
    <property type="entry name" value="Homodimeric domain of signal transducing histidine kinase"/>
    <property type="match status" value="1"/>
</dbReference>
<comment type="caution">
    <text evidence="8">The sequence shown here is derived from an EMBL/GenBank/DDBJ whole genome shotgun (WGS) entry which is preliminary data.</text>
</comment>
<dbReference type="AlphaFoldDB" id="A0A318KD05"/>
<dbReference type="SMART" id="SM00387">
    <property type="entry name" value="HATPase_c"/>
    <property type="match status" value="1"/>
</dbReference>
<dbReference type="Gene3D" id="1.10.287.130">
    <property type="match status" value="1"/>
</dbReference>
<dbReference type="PROSITE" id="PS50109">
    <property type="entry name" value="HIS_KIN"/>
    <property type="match status" value="1"/>
</dbReference>
<evidence type="ECO:0000256" key="5">
    <source>
        <dbReference type="ARBA" id="ARBA00022777"/>
    </source>
</evidence>
<dbReference type="InterPro" id="IPR004358">
    <property type="entry name" value="Sig_transdc_His_kin-like_C"/>
</dbReference>
<dbReference type="InterPro" id="IPR005467">
    <property type="entry name" value="His_kinase_dom"/>
</dbReference>
<dbReference type="InterPro" id="IPR003594">
    <property type="entry name" value="HATPase_dom"/>
</dbReference>
<dbReference type="Gene3D" id="3.30.565.10">
    <property type="entry name" value="Histidine kinase-like ATPase, C-terminal domain"/>
    <property type="match status" value="1"/>
</dbReference>
<keyword evidence="6" id="KW-0902">Two-component regulatory system</keyword>
<keyword evidence="3" id="KW-0597">Phosphoprotein</keyword>
<dbReference type="PANTHER" id="PTHR43711:SF28">
    <property type="entry name" value="SENSOR HISTIDINE KINASE YXDK"/>
    <property type="match status" value="1"/>
</dbReference>
<dbReference type="SUPFAM" id="SSF55874">
    <property type="entry name" value="ATPase domain of HSP90 chaperone/DNA topoisomerase II/histidine kinase"/>
    <property type="match status" value="1"/>
</dbReference>
<evidence type="ECO:0000313" key="8">
    <source>
        <dbReference type="EMBL" id="PXX74537.1"/>
    </source>
</evidence>
<comment type="catalytic activity">
    <reaction evidence="1">
        <text>ATP + protein L-histidine = ADP + protein N-phospho-L-histidine.</text>
        <dbReference type="EC" id="2.7.13.3"/>
    </reaction>
</comment>
<dbReference type="GO" id="GO:0000155">
    <property type="term" value="F:phosphorelay sensor kinase activity"/>
    <property type="evidence" value="ECO:0007669"/>
    <property type="project" value="InterPro"/>
</dbReference>
<sequence length="396" mass="43045">MRSHDATGSTPQTTGLEHAFDRFTQVSGQLIDAYLALQQQVSHLSEQLALANEQLSRRVAENTALLGRLSLLLNMLPAGVIEIDAEGRVSRQNRAASTLLGEDWTHRPWEACASSFGHAAHDDGQVSYHTPQGELRHMLIQRQPLPDDDGAIILVQDVSRALEMQQQLAQQERFVAMGRMAASLAHQLRTPLATAMLYTSHLNRPSIDDADRLKFAGKALTRLRALEGLVSDMLGFVRGHVEAREWVALPRLLADAEQVFAPQAQAREVVLDWPAQAPQVELYSDGKALLGAFVNLLENALVFSPPQGHIRVSTELGNGVLKLTVQDDGPGVSAEVAPRIFDPFFTTRADGTGLGLAIARGVAEVSGGELTLQASTRGACFRLQLPCRVMPQVPAD</sequence>
<dbReference type="Pfam" id="PF00512">
    <property type="entry name" value="HisKA"/>
    <property type="match status" value="1"/>
</dbReference>
<dbReference type="InterPro" id="IPR035965">
    <property type="entry name" value="PAS-like_dom_sf"/>
</dbReference>
<dbReference type="RefSeq" id="WP_110392042.1">
    <property type="nucleotide sequence ID" value="NZ_QJKI01000031.1"/>
</dbReference>
<name>A0A318KD05_9NEIS</name>
<dbReference type="CDD" id="cd00082">
    <property type="entry name" value="HisKA"/>
    <property type="match status" value="1"/>
</dbReference>
<evidence type="ECO:0000313" key="9">
    <source>
        <dbReference type="Proteomes" id="UP000247555"/>
    </source>
</evidence>
<protein>
    <recommendedName>
        <fullName evidence="2">histidine kinase</fullName>
        <ecNumber evidence="2">2.7.13.3</ecNumber>
    </recommendedName>
</protein>
<dbReference type="PANTHER" id="PTHR43711">
    <property type="entry name" value="TWO-COMPONENT HISTIDINE KINASE"/>
    <property type="match status" value="1"/>
</dbReference>
<feature type="domain" description="Histidine kinase" evidence="7">
    <location>
        <begin position="183"/>
        <end position="389"/>
    </location>
</feature>
<dbReference type="EMBL" id="QJKI01000031">
    <property type="protein sequence ID" value="PXX74537.1"/>
    <property type="molecule type" value="Genomic_DNA"/>
</dbReference>
<evidence type="ECO:0000256" key="4">
    <source>
        <dbReference type="ARBA" id="ARBA00022679"/>
    </source>
</evidence>
<evidence type="ECO:0000259" key="7">
    <source>
        <dbReference type="PROSITE" id="PS50109"/>
    </source>
</evidence>
<accession>A0A318KD05</accession>
<gene>
    <name evidence="8" type="ORF">DFR34_13113</name>
</gene>
<organism evidence="8 9">
    <name type="scientific">Rivihabitans pingtungensis</name>
    <dbReference type="NCBI Taxonomy" id="1054498"/>
    <lineage>
        <taxon>Bacteria</taxon>
        <taxon>Pseudomonadati</taxon>
        <taxon>Pseudomonadota</taxon>
        <taxon>Betaproteobacteria</taxon>
        <taxon>Neisseriales</taxon>
        <taxon>Aquaspirillaceae</taxon>
        <taxon>Rivihabitans</taxon>
    </lineage>
</organism>
<evidence type="ECO:0000256" key="2">
    <source>
        <dbReference type="ARBA" id="ARBA00012438"/>
    </source>
</evidence>
<keyword evidence="4" id="KW-0808">Transferase</keyword>
<dbReference type="SUPFAM" id="SSF55785">
    <property type="entry name" value="PYP-like sensor domain (PAS domain)"/>
    <property type="match status" value="1"/>
</dbReference>
<evidence type="ECO:0000256" key="6">
    <source>
        <dbReference type="ARBA" id="ARBA00023012"/>
    </source>
</evidence>
<keyword evidence="5 8" id="KW-0418">Kinase</keyword>
<dbReference type="Proteomes" id="UP000247555">
    <property type="component" value="Unassembled WGS sequence"/>
</dbReference>
<dbReference type="EC" id="2.7.13.3" evidence="2"/>
<dbReference type="InterPro" id="IPR036097">
    <property type="entry name" value="HisK_dim/P_sf"/>
</dbReference>
<dbReference type="SMART" id="SM00388">
    <property type="entry name" value="HisKA"/>
    <property type="match status" value="1"/>
</dbReference>
<keyword evidence="9" id="KW-1185">Reference proteome</keyword>
<evidence type="ECO:0000256" key="3">
    <source>
        <dbReference type="ARBA" id="ARBA00022553"/>
    </source>
</evidence>
<proteinExistence type="predicted"/>